<dbReference type="Proteomes" id="UP000239590">
    <property type="component" value="Unassembled WGS sequence"/>
</dbReference>
<dbReference type="Gene3D" id="1.10.10.60">
    <property type="entry name" value="Homeodomain-like"/>
    <property type="match status" value="1"/>
</dbReference>
<proteinExistence type="predicted"/>
<dbReference type="SUPFAM" id="SSF46689">
    <property type="entry name" value="Homeodomain-like"/>
    <property type="match status" value="1"/>
</dbReference>
<evidence type="ECO:0000256" key="4">
    <source>
        <dbReference type="SAM" id="Phobius"/>
    </source>
</evidence>
<dbReference type="InterPro" id="IPR018060">
    <property type="entry name" value="HTH_AraC"/>
</dbReference>
<dbReference type="PANTHER" id="PTHR43280">
    <property type="entry name" value="ARAC-FAMILY TRANSCRIPTIONAL REGULATOR"/>
    <property type="match status" value="1"/>
</dbReference>
<evidence type="ECO:0000256" key="3">
    <source>
        <dbReference type="ARBA" id="ARBA00023163"/>
    </source>
</evidence>
<keyword evidence="4" id="KW-0812">Transmembrane</keyword>
<keyword evidence="1" id="KW-0805">Transcription regulation</keyword>
<feature type="transmembrane region" description="Helical" evidence="4">
    <location>
        <begin position="144"/>
        <end position="163"/>
    </location>
</feature>
<keyword evidence="3" id="KW-0804">Transcription</keyword>
<feature type="transmembrane region" description="Helical" evidence="4">
    <location>
        <begin position="184"/>
        <end position="203"/>
    </location>
</feature>
<keyword evidence="2" id="KW-0238">DNA-binding</keyword>
<evidence type="ECO:0000256" key="1">
    <source>
        <dbReference type="ARBA" id="ARBA00023015"/>
    </source>
</evidence>
<dbReference type="InterPro" id="IPR018062">
    <property type="entry name" value="HTH_AraC-typ_CS"/>
</dbReference>
<keyword evidence="4" id="KW-0472">Membrane</keyword>
<dbReference type="GO" id="GO:0003700">
    <property type="term" value="F:DNA-binding transcription factor activity"/>
    <property type="evidence" value="ECO:0007669"/>
    <property type="project" value="InterPro"/>
</dbReference>
<feature type="transmembrane region" description="Helical" evidence="4">
    <location>
        <begin position="53"/>
        <end position="76"/>
    </location>
</feature>
<gene>
    <name evidence="6" type="ORF">C5O19_14215</name>
</gene>
<feature type="transmembrane region" description="Helical" evidence="4">
    <location>
        <begin position="215"/>
        <end position="233"/>
    </location>
</feature>
<dbReference type="SMART" id="SM00342">
    <property type="entry name" value="HTH_ARAC"/>
    <property type="match status" value="1"/>
</dbReference>
<feature type="domain" description="HTH araC/xylS-type" evidence="5">
    <location>
        <begin position="268"/>
        <end position="372"/>
    </location>
</feature>
<dbReference type="AlphaFoldDB" id="A0A2S7IU13"/>
<organism evidence="6 7">
    <name type="scientific">Siphonobacter curvatus</name>
    <dbReference type="NCBI Taxonomy" id="2094562"/>
    <lineage>
        <taxon>Bacteria</taxon>
        <taxon>Pseudomonadati</taxon>
        <taxon>Bacteroidota</taxon>
        <taxon>Cytophagia</taxon>
        <taxon>Cytophagales</taxon>
        <taxon>Cytophagaceae</taxon>
        <taxon>Siphonobacter</taxon>
    </lineage>
</organism>
<accession>A0A2S7IU13</accession>
<dbReference type="EMBL" id="PTRA01000001">
    <property type="protein sequence ID" value="PQA61110.1"/>
    <property type="molecule type" value="Genomic_DNA"/>
</dbReference>
<dbReference type="InterPro" id="IPR020449">
    <property type="entry name" value="Tscrpt_reg_AraC-type_HTH"/>
</dbReference>
<dbReference type="PROSITE" id="PS01124">
    <property type="entry name" value="HTH_ARAC_FAMILY_2"/>
    <property type="match status" value="1"/>
</dbReference>
<sequence>MLLGIIQGCFLTYFFLTHSKGKQLPNRFLGFALVCMTLLMSDVWLGYTNYMVQVLGLVDSTEPANLALFPCLYLYFRVSLRKSWNVREAWHFLPAVLYFLYMAVLYYPQPLSLKYEAFLGAFHPEIPSPPFESYGERWMFWPKWHINEFTGISMLIYLVLTWREVLLAFQRIQARFWGSQPTDLIWFRNLQIHLTFITIIYLITRTTFESDLGDHLVVAHMAFIIYVTSFSIIRQSGFFRVEPATPTGQVRKYEKSSLTPELENRTLEKLQQVLREEKPQLDSTCSLPGLAQRLGVSTHHLSQVLNDTLELSFFELLAKYRIEEARQLLSAPENAHLKIEEIAERVGYNSKSAFNAAFKRETGQTPSVFRSASLSAGTSS</sequence>
<dbReference type="PANTHER" id="PTHR43280:SF29">
    <property type="entry name" value="ARAC-FAMILY TRANSCRIPTIONAL REGULATOR"/>
    <property type="match status" value="1"/>
</dbReference>
<feature type="transmembrane region" description="Helical" evidence="4">
    <location>
        <begin position="28"/>
        <end position="47"/>
    </location>
</feature>
<dbReference type="OrthoDB" id="5492415at2"/>
<name>A0A2S7IU13_9BACT</name>
<protein>
    <submittedName>
        <fullName evidence="6">AraC family transcriptional regulator</fullName>
    </submittedName>
</protein>
<evidence type="ECO:0000313" key="7">
    <source>
        <dbReference type="Proteomes" id="UP000239590"/>
    </source>
</evidence>
<dbReference type="GO" id="GO:0043565">
    <property type="term" value="F:sequence-specific DNA binding"/>
    <property type="evidence" value="ECO:0007669"/>
    <property type="project" value="InterPro"/>
</dbReference>
<reference evidence="7" key="1">
    <citation type="submission" date="2018-02" db="EMBL/GenBank/DDBJ databases">
        <title>Genome sequencing of Solimonas sp. HR-BB.</title>
        <authorList>
            <person name="Lee Y."/>
            <person name="Jeon C.O."/>
        </authorList>
    </citation>
    <scope>NUCLEOTIDE SEQUENCE [LARGE SCALE GENOMIC DNA]</scope>
    <source>
        <strain evidence="7">HR-U</strain>
    </source>
</reference>
<dbReference type="PROSITE" id="PS00041">
    <property type="entry name" value="HTH_ARAC_FAMILY_1"/>
    <property type="match status" value="1"/>
</dbReference>
<comment type="caution">
    <text evidence="6">The sequence shown here is derived from an EMBL/GenBank/DDBJ whole genome shotgun (WGS) entry which is preliminary data.</text>
</comment>
<evidence type="ECO:0000256" key="2">
    <source>
        <dbReference type="ARBA" id="ARBA00023125"/>
    </source>
</evidence>
<dbReference type="InterPro" id="IPR009057">
    <property type="entry name" value="Homeodomain-like_sf"/>
</dbReference>
<evidence type="ECO:0000313" key="6">
    <source>
        <dbReference type="EMBL" id="PQA61110.1"/>
    </source>
</evidence>
<dbReference type="Pfam" id="PF12833">
    <property type="entry name" value="HTH_18"/>
    <property type="match status" value="1"/>
</dbReference>
<dbReference type="PRINTS" id="PR00032">
    <property type="entry name" value="HTHARAC"/>
</dbReference>
<keyword evidence="4" id="KW-1133">Transmembrane helix</keyword>
<evidence type="ECO:0000259" key="5">
    <source>
        <dbReference type="PROSITE" id="PS01124"/>
    </source>
</evidence>
<keyword evidence="7" id="KW-1185">Reference proteome</keyword>
<feature type="transmembrane region" description="Helical" evidence="4">
    <location>
        <begin position="88"/>
        <end position="107"/>
    </location>
</feature>